<organism evidence="4 5">
    <name type="scientific">Biomphalaria glabrata</name>
    <name type="common">Bloodfluke planorb</name>
    <name type="synonym">Freshwater snail</name>
    <dbReference type="NCBI Taxonomy" id="6526"/>
    <lineage>
        <taxon>Eukaryota</taxon>
        <taxon>Metazoa</taxon>
        <taxon>Spiralia</taxon>
        <taxon>Lophotrochozoa</taxon>
        <taxon>Mollusca</taxon>
        <taxon>Gastropoda</taxon>
        <taxon>Heterobranchia</taxon>
        <taxon>Euthyneura</taxon>
        <taxon>Panpulmonata</taxon>
        <taxon>Hygrophila</taxon>
        <taxon>Lymnaeoidea</taxon>
        <taxon>Planorbidae</taxon>
        <taxon>Biomphalaria</taxon>
    </lineage>
</organism>
<evidence type="ECO:0000259" key="3">
    <source>
        <dbReference type="PROSITE" id="PS50304"/>
    </source>
</evidence>
<feature type="zinc finger region" description="C3H1-type" evidence="1">
    <location>
        <begin position="896"/>
        <end position="924"/>
    </location>
</feature>
<protein>
    <submittedName>
        <fullName evidence="5">Tudor domain-containing protein 1-like</fullName>
    </submittedName>
</protein>
<evidence type="ECO:0000313" key="4">
    <source>
        <dbReference type="Proteomes" id="UP001165740"/>
    </source>
</evidence>
<dbReference type="InterPro" id="IPR035437">
    <property type="entry name" value="SNase_OB-fold_sf"/>
</dbReference>
<dbReference type="PROSITE" id="PS50304">
    <property type="entry name" value="TUDOR"/>
    <property type="match status" value="3"/>
</dbReference>
<dbReference type="InterPro" id="IPR002999">
    <property type="entry name" value="Tudor"/>
</dbReference>
<feature type="domain" description="Tudor" evidence="3">
    <location>
        <begin position="678"/>
        <end position="745"/>
    </location>
</feature>
<dbReference type="SUPFAM" id="SSF63748">
    <property type="entry name" value="Tudor/PWWP/MBT"/>
    <property type="match status" value="3"/>
</dbReference>
<dbReference type="Proteomes" id="UP001165740">
    <property type="component" value="Chromosome 4"/>
</dbReference>
<feature type="domain" description="Tudor" evidence="3">
    <location>
        <begin position="379"/>
        <end position="436"/>
    </location>
</feature>
<keyword evidence="1" id="KW-0479">Metal-binding</keyword>
<dbReference type="Pfam" id="PF00567">
    <property type="entry name" value="TUDOR"/>
    <property type="match status" value="3"/>
</dbReference>
<evidence type="ECO:0000313" key="5">
    <source>
        <dbReference type="RefSeq" id="XP_055884165.1"/>
    </source>
</evidence>
<dbReference type="InterPro" id="IPR050621">
    <property type="entry name" value="Tudor_domain_containing"/>
</dbReference>
<sequence>MNRDRRQLNQLLGTIQMKQAVLDNQKKNVYELLDELVEEITKKIENLVPRDGEHAADLDKARVLIQQLDKASDLFTKIVLDTDSYLCQLAEEPLKTENKKEEKVQQSNPCQLVTAVAMSSEKRATLQSPVDQKFLLSSEKRATLQSPVDQKFLLSSENRATLQSPVDQKFLLSSENRATLQSPVDGTFLLERNFFKPIKERTIKHSSTDKLNQQSSLDKIVLPSTVDKTISKPFQERASLNIPDRKLLKPAIDKTFVKPAIEKTTPQAYSDKPVLQSPVERKLLQLTVDRTAVNTELNTKLFSPLFVNTNCLESSREELSDNLVIIKETILGVDEILNVVVIDVEHPWSFHVQLINDLNVVIAKKIREHIISGKMTILEAHQGLYCLAKFEDNCYYRAKIKSVQGEMVSVKYVDYGNSHLVSVNDIFVLPPSLASYPANSIWCALEGVCPKNVERMWPEVAIQQFQQCICDQQVKIQRLSEKKEKWYDSLPWIIKVVFNKKHLDHIASKSTDTKAESLSKFLINIGLAQAIELHDLVQELKVFYSDDAGADCPDLQEHTEANICSLTPHSHKVDKKAENLMQRESNYELGLLVHEKLVQLCRTMKLPSNVHSGAVSRDDEEMTLPILLRSVISPDSFFVSYVGSHLQEMVKEIQTQLDVSYNNQPKSELLARKQSFSPPSVGSLCCAIFSEDSLFYRGLILAASNKTSQHGKSVIQFLVFFIDFGDFEWVPESNVFPLSDKLQKIKSAVLWCSLSNLKPPDPHKPWSSHVVDIFKAMMSSERTSHLVVSKSKLCALQDSTVGSILQSEPLPVFLVVEDQYGEELCVNLELIAMGLASLDRNGSPCLEPGENAGSPDVNVEWDPMTEDFNSLRNSYKVNVDDPGVALVGYSSSQADKATKKVCVYYNRRGGCHKGQQCSNMHIKVDDTGTMSDKVPVLLFEDNSHLIPEEGTHCLVMVVHVKSPVSFFVHVINSCCAEEESLKDLMERMKVFYGSSPFYDGDLTLLAPGQAVAACLDGIWLRGKVLDTDVENSVVQVMSVDYGNVHWVKENDIRELDLSFIHLTPQAVECGLMEIEPVEHESPAHVSEVFKTMALGKEFVAEVKNRSPSGHVYVCLESVEPPYEEVTQCLINAGLVKKKKKLSLPQTITKVIEKEKRSLTFLPG</sequence>
<dbReference type="OMA" id="CNQSKDE"/>
<evidence type="ECO:0000256" key="1">
    <source>
        <dbReference type="PROSITE-ProRule" id="PRU00723"/>
    </source>
</evidence>
<name>A0A9W3AA83_BIOGL</name>
<gene>
    <name evidence="5" type="primary">LOC106055017</name>
</gene>
<dbReference type="InterPro" id="IPR000571">
    <property type="entry name" value="Znf_CCCH"/>
</dbReference>
<keyword evidence="4" id="KW-1185">Reference proteome</keyword>
<dbReference type="PANTHER" id="PTHR22948">
    <property type="entry name" value="TUDOR DOMAIN CONTAINING PROTEIN"/>
    <property type="match status" value="1"/>
</dbReference>
<dbReference type="Gene3D" id="2.30.30.140">
    <property type="match status" value="3"/>
</dbReference>
<keyword evidence="1" id="KW-0862">Zinc</keyword>
<keyword evidence="1" id="KW-0863">Zinc-finger</keyword>
<dbReference type="OrthoDB" id="10069557at2759"/>
<reference evidence="5" key="1">
    <citation type="submission" date="2025-08" db="UniProtKB">
        <authorList>
            <consortium name="RefSeq"/>
        </authorList>
    </citation>
    <scope>IDENTIFICATION</scope>
</reference>
<evidence type="ECO:0000259" key="2">
    <source>
        <dbReference type="PROSITE" id="PS50103"/>
    </source>
</evidence>
<dbReference type="GO" id="GO:0008270">
    <property type="term" value="F:zinc ion binding"/>
    <property type="evidence" value="ECO:0007669"/>
    <property type="project" value="UniProtKB-KW"/>
</dbReference>
<dbReference type="Gene3D" id="2.40.50.90">
    <property type="match status" value="3"/>
</dbReference>
<dbReference type="PROSITE" id="PS50103">
    <property type="entry name" value="ZF_C3H1"/>
    <property type="match status" value="1"/>
</dbReference>
<proteinExistence type="predicted"/>
<accession>A0A9W3AA83</accession>
<dbReference type="SMART" id="SM00333">
    <property type="entry name" value="TUDOR"/>
    <property type="match status" value="3"/>
</dbReference>
<dbReference type="RefSeq" id="XP_055884165.1">
    <property type="nucleotide sequence ID" value="XM_056028190.1"/>
</dbReference>
<feature type="domain" description="Tudor" evidence="3">
    <location>
        <begin position="996"/>
        <end position="1062"/>
    </location>
</feature>
<dbReference type="PANTHER" id="PTHR22948:SF29">
    <property type="entry name" value="FI02030P-RELATED"/>
    <property type="match status" value="1"/>
</dbReference>
<dbReference type="AlphaFoldDB" id="A0A9W3AA83"/>
<feature type="domain" description="C3H1-type" evidence="2">
    <location>
        <begin position="896"/>
        <end position="924"/>
    </location>
</feature>
<dbReference type="GeneID" id="106055017"/>